<dbReference type="Proteomes" id="UP000003527">
    <property type="component" value="Unassembled WGS sequence"/>
</dbReference>
<organism evidence="2 3">
    <name type="scientific">Oribacterium asaccharolyticum ACB7</name>
    <dbReference type="NCBI Taxonomy" id="796944"/>
    <lineage>
        <taxon>Bacteria</taxon>
        <taxon>Bacillati</taxon>
        <taxon>Bacillota</taxon>
        <taxon>Clostridia</taxon>
        <taxon>Lachnospirales</taxon>
        <taxon>Lachnospiraceae</taxon>
        <taxon>Oribacterium</taxon>
    </lineage>
</organism>
<name>G9WWW9_9FIRM</name>
<comment type="caution">
    <text evidence="2">The sequence shown here is derived from an EMBL/GenBank/DDBJ whole genome shotgun (WGS) entry which is preliminary data.</text>
</comment>
<dbReference type="SUPFAM" id="SSF51556">
    <property type="entry name" value="Metallo-dependent hydrolases"/>
    <property type="match status" value="1"/>
</dbReference>
<dbReference type="InterPro" id="IPR032466">
    <property type="entry name" value="Metal_Hydrolase"/>
</dbReference>
<evidence type="ECO:0000313" key="2">
    <source>
        <dbReference type="EMBL" id="EHL09302.1"/>
    </source>
</evidence>
<dbReference type="AlphaFoldDB" id="G9WWW9"/>
<proteinExistence type="predicted"/>
<dbReference type="PATRIC" id="fig|796944.3.peg.2088"/>
<protein>
    <recommendedName>
        <fullName evidence="4">Amidohydrolase-related domain-containing protein</fullName>
    </recommendedName>
</protein>
<sequence>MLLVLEKKIPLHAHVHRSDDICTAIRIAQEYDVRLVLVHCTDGISVKDYLAKFDYPAICGPAMYPKSKQESWARSFATAGELNRKGIKVCITADHDVTPLCHLSVYAAMTVRYGLDELEGLKAITKYPFAYDSHVNQVIHRRRADDSNEQVNSNAVLPKMQA</sequence>
<feature type="region of interest" description="Disordered" evidence="1">
    <location>
        <begin position="143"/>
        <end position="162"/>
    </location>
</feature>
<evidence type="ECO:0000313" key="3">
    <source>
        <dbReference type="Proteomes" id="UP000003527"/>
    </source>
</evidence>
<evidence type="ECO:0008006" key="4">
    <source>
        <dbReference type="Google" id="ProtNLM"/>
    </source>
</evidence>
<dbReference type="EMBL" id="AFZD01000021">
    <property type="protein sequence ID" value="EHL09302.1"/>
    <property type="molecule type" value="Genomic_DNA"/>
</dbReference>
<gene>
    <name evidence="2" type="ORF">HMPREF9624_01343</name>
</gene>
<accession>G9WWW9</accession>
<dbReference type="Gene3D" id="3.20.20.140">
    <property type="entry name" value="Metal-dependent hydrolases"/>
    <property type="match status" value="1"/>
</dbReference>
<reference evidence="2 3" key="1">
    <citation type="submission" date="2011-08" db="EMBL/GenBank/DDBJ databases">
        <title>The Genome Sequence of Oribacterium sp. ACB7.</title>
        <authorList>
            <consortium name="The Broad Institute Genome Sequencing Platform"/>
            <person name="Earl A."/>
            <person name="Ward D."/>
            <person name="Feldgarden M."/>
            <person name="Gevers D."/>
            <person name="Sizova M."/>
            <person name="Hazen A."/>
            <person name="Epstein S."/>
            <person name="Young S.K."/>
            <person name="Zeng Q."/>
            <person name="Gargeya S."/>
            <person name="Fitzgerald M."/>
            <person name="Haas B."/>
            <person name="Abouelleil A."/>
            <person name="Alvarado L."/>
            <person name="Arachchi H.M."/>
            <person name="Berlin A."/>
            <person name="Brown A."/>
            <person name="Chapman S.B."/>
            <person name="Chen Z."/>
            <person name="Dunbar C."/>
            <person name="Freedman E."/>
            <person name="Gearin G."/>
            <person name="Gellesch M."/>
            <person name="Goldberg J."/>
            <person name="Griggs A."/>
            <person name="Gujja S."/>
            <person name="Heiman D."/>
            <person name="Howarth C."/>
            <person name="Larson L."/>
            <person name="Lui A."/>
            <person name="MacDonald P.J.P."/>
            <person name="Montmayeur A."/>
            <person name="Murphy C."/>
            <person name="Neiman D."/>
            <person name="Pearson M."/>
            <person name="Priest M."/>
            <person name="Roberts A."/>
            <person name="Saif S."/>
            <person name="Shea T."/>
            <person name="Shenoy N."/>
            <person name="Sisk P."/>
            <person name="Stolte C."/>
            <person name="Sykes S."/>
            <person name="Wortman J."/>
            <person name="Nusbaum C."/>
            <person name="Birren B."/>
        </authorList>
    </citation>
    <scope>NUCLEOTIDE SEQUENCE [LARGE SCALE GENOMIC DNA]</scope>
    <source>
        <strain evidence="2 3">ACB7</strain>
    </source>
</reference>
<dbReference type="HOGENOM" id="CLU_1633713_0_0_9"/>
<evidence type="ECO:0000256" key="1">
    <source>
        <dbReference type="SAM" id="MobiDB-lite"/>
    </source>
</evidence>
<keyword evidence="3" id="KW-1185">Reference proteome</keyword>